<dbReference type="SMART" id="SM00154">
    <property type="entry name" value="ZnF_AN1"/>
    <property type="match status" value="1"/>
</dbReference>
<sequence length="147" mass="16937">MADMRKDEEIERTLRIYSRASTFEYVPRSKRDDDYVVARPVRLPKCVICGKTEPEPFECEFCHEYYCEEHLPPEKHDCKGPQEGMAPEEEAAIKRAIAAKFENVIESLPTVYMLIDSANPDELIAILQQLEAMEDVLAKIAARQDEE</sequence>
<dbReference type="Proteomes" id="UP000005233">
    <property type="component" value="Chromosome"/>
</dbReference>
<dbReference type="Pfam" id="PF01428">
    <property type="entry name" value="zf-AN1"/>
    <property type="match status" value="1"/>
</dbReference>
<reference evidence="5 6" key="1">
    <citation type="journal article" date="2012" name="J. Bacteriol.">
        <title>Complete genome sequence of a thermophilic methanogen, Methanocella conradii HZ254, isolated from Chinese rice field soil.</title>
        <authorList>
            <person name="Lu Z."/>
            <person name="Lu Y."/>
        </authorList>
    </citation>
    <scope>NUCLEOTIDE SEQUENCE [LARGE SCALE GENOMIC DNA]</scope>
    <source>
        <strain evidence="6">DSM 24694 / JCM 17849 / CGMCC 1.5162 / HZ254</strain>
    </source>
</reference>
<dbReference type="AlphaFoldDB" id="H8I7A2"/>
<dbReference type="EMBL" id="CP003243">
    <property type="protein sequence ID" value="AFD00768.1"/>
    <property type="molecule type" value="Genomic_DNA"/>
</dbReference>
<dbReference type="InterPro" id="IPR035896">
    <property type="entry name" value="AN1-like_Znf"/>
</dbReference>
<evidence type="ECO:0000313" key="6">
    <source>
        <dbReference type="Proteomes" id="UP000005233"/>
    </source>
</evidence>
<dbReference type="SUPFAM" id="SSF118310">
    <property type="entry name" value="AN1-like Zinc finger"/>
    <property type="match status" value="1"/>
</dbReference>
<protein>
    <submittedName>
        <fullName evidence="5">AN1-like Zinc finger</fullName>
    </submittedName>
</protein>
<evidence type="ECO:0000313" key="5">
    <source>
        <dbReference type="EMBL" id="AFD00768.1"/>
    </source>
</evidence>
<proteinExistence type="predicted"/>
<dbReference type="STRING" id="1041930.Mtc_2028"/>
<evidence type="ECO:0000256" key="3">
    <source>
        <dbReference type="ARBA" id="ARBA00022833"/>
    </source>
</evidence>
<name>H8I7A2_METCZ</name>
<dbReference type="InterPro" id="IPR000058">
    <property type="entry name" value="Znf_AN1"/>
</dbReference>
<dbReference type="HOGENOM" id="CLU_1763863_0_0_2"/>
<gene>
    <name evidence="5" type="ordered locus">Mtc_2028</name>
</gene>
<dbReference type="eggNOG" id="arCOG01769">
    <property type="taxonomic scope" value="Archaea"/>
</dbReference>
<dbReference type="KEGG" id="mez:Mtc_2028"/>
<evidence type="ECO:0000256" key="1">
    <source>
        <dbReference type="ARBA" id="ARBA00022723"/>
    </source>
</evidence>
<organism evidence="5 6">
    <name type="scientific">Methanocella conradii (strain DSM 24694 / JCM 17849 / CGMCC 1.5162 / HZ254)</name>
    <dbReference type="NCBI Taxonomy" id="1041930"/>
    <lineage>
        <taxon>Archaea</taxon>
        <taxon>Methanobacteriati</taxon>
        <taxon>Methanobacteriota</taxon>
        <taxon>Stenosarchaea group</taxon>
        <taxon>Methanomicrobia</taxon>
        <taxon>Methanocellales</taxon>
        <taxon>Methanocellaceae</taxon>
        <taxon>Methanocella</taxon>
    </lineage>
</organism>
<keyword evidence="3" id="KW-0862">Zinc</keyword>
<dbReference type="Gene3D" id="4.10.1110.10">
    <property type="entry name" value="AN1-like Zinc finger"/>
    <property type="match status" value="1"/>
</dbReference>
<dbReference type="GO" id="GO:0008270">
    <property type="term" value="F:zinc ion binding"/>
    <property type="evidence" value="ECO:0007669"/>
    <property type="project" value="UniProtKB-KW"/>
</dbReference>
<evidence type="ECO:0000259" key="4">
    <source>
        <dbReference type="SMART" id="SM00154"/>
    </source>
</evidence>
<keyword evidence="2" id="KW-0863">Zinc-finger</keyword>
<keyword evidence="6" id="KW-1185">Reference proteome</keyword>
<feature type="domain" description="AN1-type" evidence="4">
    <location>
        <begin position="46"/>
        <end position="83"/>
    </location>
</feature>
<accession>H8I7A2</accession>
<keyword evidence="1" id="KW-0479">Metal-binding</keyword>
<evidence type="ECO:0000256" key="2">
    <source>
        <dbReference type="ARBA" id="ARBA00022771"/>
    </source>
</evidence>